<feature type="domain" description="HTH cro/C1-type" evidence="1">
    <location>
        <begin position="15"/>
        <end position="41"/>
    </location>
</feature>
<dbReference type="InterPro" id="IPR001387">
    <property type="entry name" value="Cro/C1-type_HTH"/>
</dbReference>
<reference evidence="2 3" key="1">
    <citation type="submission" date="2016-05" db="EMBL/GenBank/DDBJ databases">
        <title>Complete Genome and Methylome Analysis of Psychrotrophic Bacterial Isolates from Antarctic Lake Untersee.</title>
        <authorList>
            <person name="Fomenkov A."/>
            <person name="Akimov V.N."/>
            <person name="Vasilyeva L.V."/>
            <person name="Andersen D."/>
            <person name="Vincze T."/>
            <person name="Roberts R.J."/>
        </authorList>
    </citation>
    <scope>NUCLEOTIDE SEQUENCE [LARGE SCALE GENOMIC DNA]</scope>
    <source>
        <strain evidence="2 3">U14-5</strain>
    </source>
</reference>
<dbReference type="GO" id="GO:0003677">
    <property type="term" value="F:DNA binding"/>
    <property type="evidence" value="ECO:0007669"/>
    <property type="project" value="InterPro"/>
</dbReference>
<sequence length="65" mass="7044">MSVNVAAKVKSEMYKQGITQKELAEILGVSCSYISDIINGKKTGKKAQEHAKHIRKILGIKGSGE</sequence>
<dbReference type="SUPFAM" id="SSF47413">
    <property type="entry name" value="lambda repressor-like DNA-binding domains"/>
    <property type="match status" value="1"/>
</dbReference>
<dbReference type="Gene3D" id="1.10.260.40">
    <property type="entry name" value="lambda repressor-like DNA-binding domains"/>
    <property type="match status" value="1"/>
</dbReference>
<evidence type="ECO:0000313" key="3">
    <source>
        <dbReference type="Proteomes" id="UP000185426"/>
    </source>
</evidence>
<name>A0A1L6ZLG6_BACIA</name>
<dbReference type="CDD" id="cd00093">
    <property type="entry name" value="HTH_XRE"/>
    <property type="match status" value="1"/>
</dbReference>
<dbReference type="PROSITE" id="PS50943">
    <property type="entry name" value="HTH_CROC1"/>
    <property type="match status" value="1"/>
</dbReference>
<gene>
    <name evidence="2" type="ORF">BSA145_16685</name>
</gene>
<dbReference type="Pfam" id="PF01381">
    <property type="entry name" value="HTH_3"/>
    <property type="match status" value="1"/>
</dbReference>
<dbReference type="EMBL" id="CP015607">
    <property type="protein sequence ID" value="APT47363.1"/>
    <property type="molecule type" value="Genomic_DNA"/>
</dbReference>
<evidence type="ECO:0000259" key="1">
    <source>
        <dbReference type="PROSITE" id="PS50943"/>
    </source>
</evidence>
<dbReference type="RefSeq" id="WP_075623120.1">
    <property type="nucleotide sequence ID" value="NZ_CP015607.1"/>
</dbReference>
<accession>A0A1L6ZLG6</accession>
<dbReference type="AlphaFoldDB" id="A0A1L6ZLG6"/>
<dbReference type="Proteomes" id="UP000185426">
    <property type="component" value="Chromosome"/>
</dbReference>
<protein>
    <submittedName>
        <fullName evidence="2">Transcriptional regulator</fullName>
    </submittedName>
</protein>
<dbReference type="InterPro" id="IPR010982">
    <property type="entry name" value="Lambda_DNA-bd_dom_sf"/>
</dbReference>
<proteinExistence type="predicted"/>
<evidence type="ECO:0000313" key="2">
    <source>
        <dbReference type="EMBL" id="APT47363.1"/>
    </source>
</evidence>
<organism evidence="2 3">
    <name type="scientific">Bacillus safensis</name>
    <dbReference type="NCBI Taxonomy" id="561879"/>
    <lineage>
        <taxon>Bacteria</taxon>
        <taxon>Bacillati</taxon>
        <taxon>Bacillota</taxon>
        <taxon>Bacilli</taxon>
        <taxon>Bacillales</taxon>
        <taxon>Bacillaceae</taxon>
        <taxon>Bacillus</taxon>
    </lineage>
</organism>